<dbReference type="RefSeq" id="WP_369765202.1">
    <property type="nucleotide sequence ID" value="NZ_CP165627.1"/>
</dbReference>
<name>A0AB39WKF9_9FLAO</name>
<dbReference type="AlphaFoldDB" id="A0AB39WKF9"/>
<evidence type="ECO:0008006" key="2">
    <source>
        <dbReference type="Google" id="ProtNLM"/>
    </source>
</evidence>
<gene>
    <name evidence="1" type="ORF">AB3G32_14550</name>
</gene>
<proteinExistence type="predicted"/>
<reference evidence="1" key="1">
    <citation type="submission" date="2024-07" db="EMBL/GenBank/DDBJ databases">
        <authorList>
            <person name="Biller S.J."/>
        </authorList>
    </citation>
    <scope>NUCLEOTIDE SEQUENCE</scope>
    <source>
        <strain evidence="1">WC2429</strain>
    </source>
</reference>
<dbReference type="EMBL" id="CP165627">
    <property type="protein sequence ID" value="XDV01536.1"/>
    <property type="molecule type" value="Genomic_DNA"/>
</dbReference>
<protein>
    <recommendedName>
        <fullName evidence="2">Apea-like HEPN domain-containing protein</fullName>
    </recommendedName>
</protein>
<evidence type="ECO:0000313" key="1">
    <source>
        <dbReference type="EMBL" id="XDV01536.1"/>
    </source>
</evidence>
<accession>A0AB39WKF9</accession>
<organism evidence="1">
    <name type="scientific">Flavobacterium sp. WC2429</name>
    <dbReference type="NCBI Taxonomy" id="3234140"/>
    <lineage>
        <taxon>Bacteria</taxon>
        <taxon>Pseudomonadati</taxon>
        <taxon>Bacteroidota</taxon>
        <taxon>Flavobacteriia</taxon>
        <taxon>Flavobacteriales</taxon>
        <taxon>Flavobacteriaceae</taxon>
        <taxon>Flavobacterium</taxon>
    </lineage>
</organism>
<sequence length="268" mass="31396">MNNNFIDFKARWLQIANGEFEYSILFIKAWLPFNAWYCNSYPSLNNNDRRILTEIKTGNTLFKTRIISLLEGSDEDSIFFKHKLVKLHNQLELCKVPSATKPISFKNINFRENPHTVLNKTFRNYKFKIELITPIPPHNNRVKIDILNSTNSNVLAYLHTKYDLNNLKNNNNFKQLSESNQNIIIDGFEIVNPKLRESLIVTKKNQSFPSIKEVLFVNNSDLLAQGIIEILYNLRCILFHGEIQPNKDNLKIYEPAFYMLRLLIKSLD</sequence>